<evidence type="ECO:0000313" key="3">
    <source>
        <dbReference type="Proteomes" id="UP000729402"/>
    </source>
</evidence>
<accession>A0A8J5SGH1</accession>
<feature type="transmembrane region" description="Helical" evidence="1">
    <location>
        <begin position="12"/>
        <end position="32"/>
    </location>
</feature>
<evidence type="ECO:0000256" key="1">
    <source>
        <dbReference type="SAM" id="Phobius"/>
    </source>
</evidence>
<keyword evidence="1" id="KW-0472">Membrane</keyword>
<dbReference type="EMBL" id="JAAALK010000284">
    <property type="protein sequence ID" value="KAG8068127.1"/>
    <property type="molecule type" value="Genomic_DNA"/>
</dbReference>
<keyword evidence="1" id="KW-1133">Transmembrane helix</keyword>
<proteinExistence type="predicted"/>
<reference evidence="2" key="1">
    <citation type="journal article" date="2021" name="bioRxiv">
        <title>Whole Genome Assembly and Annotation of Northern Wild Rice, Zizania palustris L., Supports a Whole Genome Duplication in the Zizania Genus.</title>
        <authorList>
            <person name="Haas M."/>
            <person name="Kono T."/>
            <person name="Macchietto M."/>
            <person name="Millas R."/>
            <person name="McGilp L."/>
            <person name="Shao M."/>
            <person name="Duquette J."/>
            <person name="Hirsch C.N."/>
            <person name="Kimball J."/>
        </authorList>
    </citation>
    <scope>NUCLEOTIDE SEQUENCE</scope>
    <source>
        <tissue evidence="2">Fresh leaf tissue</tissue>
    </source>
</reference>
<reference evidence="2" key="2">
    <citation type="submission" date="2021-02" db="EMBL/GenBank/DDBJ databases">
        <authorList>
            <person name="Kimball J.A."/>
            <person name="Haas M.W."/>
            <person name="Macchietto M."/>
            <person name="Kono T."/>
            <person name="Duquette J."/>
            <person name="Shao M."/>
        </authorList>
    </citation>
    <scope>NUCLEOTIDE SEQUENCE</scope>
    <source>
        <tissue evidence="2">Fresh leaf tissue</tissue>
    </source>
</reference>
<keyword evidence="1" id="KW-0812">Transmembrane</keyword>
<name>A0A8J5SGH1_ZIZPA</name>
<protein>
    <submittedName>
        <fullName evidence="2">Uncharacterized protein</fullName>
    </submittedName>
</protein>
<dbReference type="Proteomes" id="UP000729402">
    <property type="component" value="Unassembled WGS sequence"/>
</dbReference>
<gene>
    <name evidence="2" type="ORF">GUJ93_ZPchr0005g14494</name>
</gene>
<sequence length="180" mass="20143">MGIRRRPDRLLGASACCGIVLVFVFFFCIFVATDAAKVGWSAAISGGGDGVAGRWSPAAAGDDAFRGSKRRIPKGPDPIHNRILGYFFEVTEEKQKKRSVVHVARSKLDLNTLHKFEYVEAHGNMSREEESLLALNCFKVSSKLSRGKFCWTDHDEVTELSSKNDRTWAFLITNEIKQQF</sequence>
<evidence type="ECO:0000313" key="2">
    <source>
        <dbReference type="EMBL" id="KAG8068127.1"/>
    </source>
</evidence>
<organism evidence="2 3">
    <name type="scientific">Zizania palustris</name>
    <name type="common">Northern wild rice</name>
    <dbReference type="NCBI Taxonomy" id="103762"/>
    <lineage>
        <taxon>Eukaryota</taxon>
        <taxon>Viridiplantae</taxon>
        <taxon>Streptophyta</taxon>
        <taxon>Embryophyta</taxon>
        <taxon>Tracheophyta</taxon>
        <taxon>Spermatophyta</taxon>
        <taxon>Magnoliopsida</taxon>
        <taxon>Liliopsida</taxon>
        <taxon>Poales</taxon>
        <taxon>Poaceae</taxon>
        <taxon>BOP clade</taxon>
        <taxon>Oryzoideae</taxon>
        <taxon>Oryzeae</taxon>
        <taxon>Zizaniinae</taxon>
        <taxon>Zizania</taxon>
    </lineage>
</organism>
<keyword evidence="3" id="KW-1185">Reference proteome</keyword>
<dbReference type="OrthoDB" id="1910203at2759"/>
<comment type="caution">
    <text evidence="2">The sequence shown here is derived from an EMBL/GenBank/DDBJ whole genome shotgun (WGS) entry which is preliminary data.</text>
</comment>
<dbReference type="AlphaFoldDB" id="A0A8J5SGH1"/>